<name>A0A928ZZ55_LEPEC</name>
<sequence>MAKFHLPKLNSWVTPLVLASIGLHGLVLALPMPDLGDPPVAVEELPEPEVIQVVTLPKLATASESPESPIPEPVQPEEPPPPAPPTEDIVLTDPEILDQTDPEILDQVEPEFDEPDDSGDESDADERDDGDGESEQELTLDQRIASRDSYQNFDGTKVGDIYVQNELLKLSQLPGGSWPTPLHTLAGELPALVVPLQDCLENKPGDSITIVVQIGPEAQLLGEPEAVNSTGYAVLDEKALEIAKAADYAPHHTPGKTKDYSFAIKVDYEACNVASNQFPSVRLGWG</sequence>
<evidence type="ECO:0000313" key="2">
    <source>
        <dbReference type="EMBL" id="MBE9070184.1"/>
    </source>
</evidence>
<organism evidence="2 3">
    <name type="scientific">Leptolyngbya cf. ectocarpi LEGE 11479</name>
    <dbReference type="NCBI Taxonomy" id="1828722"/>
    <lineage>
        <taxon>Bacteria</taxon>
        <taxon>Bacillati</taxon>
        <taxon>Cyanobacteriota</taxon>
        <taxon>Cyanophyceae</taxon>
        <taxon>Leptolyngbyales</taxon>
        <taxon>Leptolyngbyaceae</taxon>
        <taxon>Leptolyngbya group</taxon>
        <taxon>Leptolyngbya</taxon>
    </lineage>
</organism>
<feature type="region of interest" description="Disordered" evidence="1">
    <location>
        <begin position="57"/>
        <end position="89"/>
    </location>
</feature>
<proteinExistence type="predicted"/>
<feature type="compositionally biased region" description="Acidic residues" evidence="1">
    <location>
        <begin position="109"/>
        <end position="138"/>
    </location>
</feature>
<evidence type="ECO:0008006" key="4">
    <source>
        <dbReference type="Google" id="ProtNLM"/>
    </source>
</evidence>
<dbReference type="AlphaFoldDB" id="A0A928ZZ55"/>
<dbReference type="Proteomes" id="UP000615026">
    <property type="component" value="Unassembled WGS sequence"/>
</dbReference>
<gene>
    <name evidence="2" type="ORF">IQ260_26435</name>
</gene>
<dbReference type="RefSeq" id="WP_193996067.1">
    <property type="nucleotide sequence ID" value="NZ_JADEXP010000386.1"/>
</dbReference>
<evidence type="ECO:0000313" key="3">
    <source>
        <dbReference type="Proteomes" id="UP000615026"/>
    </source>
</evidence>
<keyword evidence="3" id="KW-1185">Reference proteome</keyword>
<dbReference type="EMBL" id="JADEXP010000386">
    <property type="protein sequence ID" value="MBE9070184.1"/>
    <property type="molecule type" value="Genomic_DNA"/>
</dbReference>
<comment type="caution">
    <text evidence="2">The sequence shown here is derived from an EMBL/GenBank/DDBJ whole genome shotgun (WGS) entry which is preliminary data.</text>
</comment>
<evidence type="ECO:0000256" key="1">
    <source>
        <dbReference type="SAM" id="MobiDB-lite"/>
    </source>
</evidence>
<feature type="compositionally biased region" description="Pro residues" evidence="1">
    <location>
        <begin position="68"/>
        <end position="85"/>
    </location>
</feature>
<accession>A0A928ZZ55</accession>
<reference evidence="2" key="1">
    <citation type="submission" date="2020-10" db="EMBL/GenBank/DDBJ databases">
        <authorList>
            <person name="Castelo-Branco R."/>
            <person name="Eusebio N."/>
            <person name="Adriana R."/>
            <person name="Vieira A."/>
            <person name="Brugerolle De Fraissinette N."/>
            <person name="Rezende De Castro R."/>
            <person name="Schneider M.P."/>
            <person name="Vasconcelos V."/>
            <person name="Leao P.N."/>
        </authorList>
    </citation>
    <scope>NUCLEOTIDE SEQUENCE</scope>
    <source>
        <strain evidence="2">LEGE 11479</strain>
    </source>
</reference>
<feature type="region of interest" description="Disordered" evidence="1">
    <location>
        <begin position="109"/>
        <end position="147"/>
    </location>
</feature>
<protein>
    <recommendedName>
        <fullName evidence="4">TonB C-terminal domain-containing protein</fullName>
    </recommendedName>
</protein>